<dbReference type="EMBL" id="JAOQKC010000038">
    <property type="protein sequence ID" value="MCU6698530.1"/>
    <property type="molecule type" value="Genomic_DNA"/>
</dbReference>
<keyword evidence="2" id="KW-1185">Reference proteome</keyword>
<dbReference type="Proteomes" id="UP001652461">
    <property type="component" value="Unassembled WGS sequence"/>
</dbReference>
<evidence type="ECO:0000313" key="2">
    <source>
        <dbReference type="Proteomes" id="UP001652461"/>
    </source>
</evidence>
<name>A0ABT2S2P5_9FIRM</name>
<comment type="caution">
    <text evidence="1">The sequence shown here is derived from an EMBL/GenBank/DDBJ whole genome shotgun (WGS) entry which is preliminary data.</text>
</comment>
<gene>
    <name evidence="1" type="ORF">OCV63_16845</name>
</gene>
<proteinExistence type="predicted"/>
<evidence type="ECO:0000313" key="1">
    <source>
        <dbReference type="EMBL" id="MCU6698530.1"/>
    </source>
</evidence>
<reference evidence="1 2" key="1">
    <citation type="journal article" date="2021" name="ISME Commun">
        <title>Automated analysis of genomic sequences facilitates high-throughput and comprehensive description of bacteria.</title>
        <authorList>
            <person name="Hitch T.C.A."/>
        </authorList>
    </citation>
    <scope>NUCLEOTIDE SEQUENCE [LARGE SCALE GENOMIC DNA]</scope>
    <source>
        <strain evidence="1 2">Sanger_04</strain>
    </source>
</reference>
<sequence length="410" mass="48693">MIEARFFLKETRKLKGQNSMNIWKAISTLLNNPNFISFVISIEAGATWDMIKKTMLKASEDVSDEYLTYQLFADIFNRFYMEKEYAFDEKLVMSSFLEQVRSIENVSTREITRQLLSSTMRIEVNDEDFFIWEKCFIHVCTRDKYQLIYRKVMLEQQMKPEKTPDNSWMKKYMKGNCCTINFKVFEKAIPSLENICTSLEKRVWNDIKVLIWEIIYNAQKHGKADQCRLKIDENAITIIDNGVRYSPLDLKAKEISGGGSIAMHKICYDYPEIEMEASYEKNENVFRIKFDDAVFDVNQLSEIRVPDLMLVTNIEYLYPDGEFKYYFIDIGRTVKNKRFLGASYSALHQLLEALEEKIRSEAQRKVFIYFSNLQDDRVEDIYKRLNECLHRWKNRLEERIVVISEDVSRR</sequence>
<accession>A0ABT2S2P5</accession>
<organism evidence="1 2">
    <name type="scientific">Laedolimicola ammoniilytica</name>
    <dbReference type="NCBI Taxonomy" id="2981771"/>
    <lineage>
        <taxon>Bacteria</taxon>
        <taxon>Bacillati</taxon>
        <taxon>Bacillota</taxon>
        <taxon>Clostridia</taxon>
        <taxon>Lachnospirales</taxon>
        <taxon>Lachnospiraceae</taxon>
        <taxon>Laedolimicola</taxon>
    </lineage>
</organism>
<protein>
    <submittedName>
        <fullName evidence="1">Uncharacterized protein</fullName>
    </submittedName>
</protein>
<dbReference type="RefSeq" id="WP_158365368.1">
    <property type="nucleotide sequence ID" value="NZ_JAOQKC010000038.1"/>
</dbReference>